<keyword evidence="3" id="KW-1185">Reference proteome</keyword>
<evidence type="ECO:0000313" key="3">
    <source>
        <dbReference type="Proteomes" id="UP001431209"/>
    </source>
</evidence>
<dbReference type="AlphaFoldDB" id="A0AAW2Z4D2"/>
<evidence type="ECO:0000256" key="1">
    <source>
        <dbReference type="SAM" id="MobiDB-lite"/>
    </source>
</evidence>
<dbReference type="EMBL" id="JAOPGA020001023">
    <property type="protein sequence ID" value="KAL0484107.1"/>
    <property type="molecule type" value="Genomic_DNA"/>
</dbReference>
<feature type="compositionally biased region" description="Polar residues" evidence="1">
    <location>
        <begin position="39"/>
        <end position="63"/>
    </location>
</feature>
<protein>
    <submittedName>
        <fullName evidence="2">Zfr</fullName>
    </submittedName>
</protein>
<accession>A0AAW2Z4D2</accession>
<reference evidence="2 3" key="1">
    <citation type="submission" date="2024-03" db="EMBL/GenBank/DDBJ databases">
        <title>The Acrasis kona genome and developmental transcriptomes reveal deep origins of eukaryotic multicellular pathways.</title>
        <authorList>
            <person name="Sheikh S."/>
            <person name="Fu C.-J."/>
            <person name="Brown M.W."/>
            <person name="Baldauf S.L."/>
        </authorList>
    </citation>
    <scope>NUCLEOTIDE SEQUENCE [LARGE SCALE GENOMIC DNA]</scope>
    <source>
        <strain evidence="2 3">ATCC MYA-3509</strain>
    </source>
</reference>
<feature type="region of interest" description="Disordered" evidence="1">
    <location>
        <begin position="39"/>
        <end position="70"/>
    </location>
</feature>
<organism evidence="2 3">
    <name type="scientific">Acrasis kona</name>
    <dbReference type="NCBI Taxonomy" id="1008807"/>
    <lineage>
        <taxon>Eukaryota</taxon>
        <taxon>Discoba</taxon>
        <taxon>Heterolobosea</taxon>
        <taxon>Tetramitia</taxon>
        <taxon>Eutetramitia</taxon>
        <taxon>Acrasidae</taxon>
        <taxon>Acrasis</taxon>
    </lineage>
</organism>
<evidence type="ECO:0000313" key="2">
    <source>
        <dbReference type="EMBL" id="KAL0484107.1"/>
    </source>
</evidence>
<dbReference type="Proteomes" id="UP001431209">
    <property type="component" value="Unassembled WGS sequence"/>
</dbReference>
<sequence length="70" mass="7805">MKAMKVVSSAAGSARLMMNKPSILNPTYKRPVDVIKTTTDRPNIQTPMQQNVQDTSYRSTLSSAADYIRE</sequence>
<name>A0AAW2Z4D2_9EUKA</name>
<comment type="caution">
    <text evidence="2">The sequence shown here is derived from an EMBL/GenBank/DDBJ whole genome shotgun (WGS) entry which is preliminary data.</text>
</comment>
<proteinExistence type="predicted"/>
<gene>
    <name evidence="2" type="ORF">AKO1_000452</name>
</gene>